<evidence type="ECO:0000313" key="8">
    <source>
        <dbReference type="EMBL" id="QYM90855.1"/>
    </source>
</evidence>
<dbReference type="RefSeq" id="WP_220177743.1">
    <property type="nucleotide sequence ID" value="NZ_CP040817.1"/>
</dbReference>
<gene>
    <name evidence="8" type="ORF">FGI21_02750</name>
</gene>
<evidence type="ECO:0000256" key="3">
    <source>
        <dbReference type="ARBA" id="ARBA00022692"/>
    </source>
</evidence>
<evidence type="ECO:0000256" key="4">
    <source>
        <dbReference type="ARBA" id="ARBA00022989"/>
    </source>
</evidence>
<reference evidence="8 9" key="1">
    <citation type="submission" date="2019-06" db="EMBL/GenBank/DDBJ databases">
        <title>Complete genome of Dickeya zeae PL65.</title>
        <authorList>
            <person name="Boluk G."/>
            <person name="Arif M."/>
        </authorList>
    </citation>
    <scope>NUCLEOTIDE SEQUENCE [LARGE SCALE GENOMIC DNA]</scope>
    <source>
        <strain evidence="8 9">PL65</strain>
    </source>
</reference>
<evidence type="ECO:0000256" key="2">
    <source>
        <dbReference type="ARBA" id="ARBA00022475"/>
    </source>
</evidence>
<keyword evidence="5 7" id="KW-0472">Membrane</keyword>
<evidence type="ECO:0000256" key="1">
    <source>
        <dbReference type="ARBA" id="ARBA00004162"/>
    </source>
</evidence>
<feature type="region of interest" description="Disordered" evidence="6">
    <location>
        <begin position="66"/>
        <end position="85"/>
    </location>
</feature>
<evidence type="ECO:0000256" key="7">
    <source>
        <dbReference type="SAM" id="Phobius"/>
    </source>
</evidence>
<accession>A0ABX8VVE0</accession>
<sequence>MSSFASDMLEVVFVALIVLLVILVWFFINRASVRANEQIRLLHEIVEQQQQQIALLQALVPATATTTATTTEPQSVEPVTEQPVLPETKESEVDTLFKDMIPER</sequence>
<dbReference type="EMBL" id="CP040817">
    <property type="protein sequence ID" value="QYM90855.1"/>
    <property type="molecule type" value="Genomic_DNA"/>
</dbReference>
<keyword evidence="4 7" id="KW-1133">Transmembrane helix</keyword>
<name>A0ABX8VVE0_9GAMM</name>
<dbReference type="InterPro" id="IPR025594">
    <property type="entry name" value="YebO"/>
</dbReference>
<keyword evidence="2" id="KW-1003">Cell membrane</keyword>
<dbReference type="Pfam" id="PF13974">
    <property type="entry name" value="YebO"/>
    <property type="match status" value="1"/>
</dbReference>
<dbReference type="Proteomes" id="UP000824976">
    <property type="component" value="Chromosome"/>
</dbReference>
<feature type="transmembrane region" description="Helical" evidence="7">
    <location>
        <begin position="12"/>
        <end position="28"/>
    </location>
</feature>
<comment type="subcellular location">
    <subcellularLocation>
        <location evidence="1">Cell membrane</location>
        <topology evidence="1">Single-pass membrane protein</topology>
    </subcellularLocation>
</comment>
<evidence type="ECO:0000256" key="6">
    <source>
        <dbReference type="SAM" id="MobiDB-lite"/>
    </source>
</evidence>
<evidence type="ECO:0000256" key="5">
    <source>
        <dbReference type="ARBA" id="ARBA00023136"/>
    </source>
</evidence>
<keyword evidence="9" id="KW-1185">Reference proteome</keyword>
<evidence type="ECO:0008006" key="10">
    <source>
        <dbReference type="Google" id="ProtNLM"/>
    </source>
</evidence>
<keyword evidence="3 7" id="KW-0812">Transmembrane</keyword>
<organism evidence="8 9">
    <name type="scientific">Dickeya zeae</name>
    <dbReference type="NCBI Taxonomy" id="204042"/>
    <lineage>
        <taxon>Bacteria</taxon>
        <taxon>Pseudomonadati</taxon>
        <taxon>Pseudomonadota</taxon>
        <taxon>Gammaproteobacteria</taxon>
        <taxon>Enterobacterales</taxon>
        <taxon>Pectobacteriaceae</taxon>
        <taxon>Dickeya</taxon>
    </lineage>
</organism>
<protein>
    <recommendedName>
        <fullName evidence="10">YebO-like protein</fullName>
    </recommendedName>
</protein>
<proteinExistence type="predicted"/>
<evidence type="ECO:0000313" key="9">
    <source>
        <dbReference type="Proteomes" id="UP000824976"/>
    </source>
</evidence>